<dbReference type="Proteomes" id="UP000037274">
    <property type="component" value="Unassembled WGS sequence"/>
</dbReference>
<evidence type="ECO:0000313" key="2">
    <source>
        <dbReference type="Proteomes" id="UP000037274"/>
    </source>
</evidence>
<sequence length="72" mass="7876">MSLVLEAEVTTDLDTGRLALVASTDHHMSDLDEVSPARLRALVADARQRLDEIERLAAEHEARVLAQLEVAA</sequence>
<organism evidence="1 2">
    <name type="scientific">Streptomyces leeuwenhoekii</name>
    <dbReference type="NCBI Taxonomy" id="1437453"/>
    <lineage>
        <taxon>Bacteria</taxon>
        <taxon>Bacillati</taxon>
        <taxon>Actinomycetota</taxon>
        <taxon>Actinomycetes</taxon>
        <taxon>Kitasatosporales</taxon>
        <taxon>Streptomycetaceae</taxon>
        <taxon>Streptomyces</taxon>
    </lineage>
</organism>
<name>A0ABR5HQS8_STRLW</name>
<proteinExistence type="predicted"/>
<comment type="caution">
    <text evidence="1">The sequence shown here is derived from an EMBL/GenBank/DDBJ whole genome shotgun (WGS) entry which is preliminary data.</text>
</comment>
<keyword evidence="2" id="KW-1185">Reference proteome</keyword>
<accession>A0ABR5HQS8</accession>
<protein>
    <submittedName>
        <fullName evidence="1">Uncharacterized protein</fullName>
    </submittedName>
</protein>
<dbReference type="EMBL" id="LFEH01000201">
    <property type="protein sequence ID" value="KMS67208.1"/>
    <property type="molecule type" value="Genomic_DNA"/>
</dbReference>
<evidence type="ECO:0000313" key="1">
    <source>
        <dbReference type="EMBL" id="KMS67208.1"/>
    </source>
</evidence>
<gene>
    <name evidence="1" type="ORF">ACH49_28745</name>
</gene>
<reference evidence="1 2" key="1">
    <citation type="submission" date="2015-06" db="EMBL/GenBank/DDBJ databases">
        <title>Draft genome sequence of Streptomyces leeuwenhoekii C58, which produces the novel lasso peptide, chaxapeptin.</title>
        <authorList>
            <person name="Yi Y."/>
            <person name="Hai D."/>
            <person name="Jaspars M."/>
            <person name="Sheng H."/>
            <person name="Rateb M.E."/>
            <person name="Bull A."/>
            <person name="Goodfellow M."/>
            <person name="Asenjo J.A."/>
            <person name="Ebel R."/>
        </authorList>
    </citation>
    <scope>NUCLEOTIDE SEQUENCE [LARGE SCALE GENOMIC DNA]</scope>
    <source>
        <strain evidence="1 2">C58</strain>
    </source>
</reference>